<dbReference type="CDD" id="cd04730">
    <property type="entry name" value="NPD_like"/>
    <property type="match status" value="1"/>
</dbReference>
<dbReference type="Gene3D" id="3.20.20.70">
    <property type="entry name" value="Aldolase class I"/>
    <property type="match status" value="1"/>
</dbReference>
<dbReference type="Proteomes" id="UP001596022">
    <property type="component" value="Unassembled WGS sequence"/>
</dbReference>
<sequence>MNNPICSLLGIQYPILQGGMGNISDPLLAAAVSNAGGLGTIGVGTLPISKVKEMIDQMLVATSAPCCVNIPLSVHPAAVEVIEEVIAAKVPVVSLSAGNPTGYIRRFHEQGVKVICVTATVRQAKKAAAAGADIIVCEGYEAAGINAPSESTTMTLVPQIAKAVSTPVVAAGGVGDGKGLAAAIALGACGVQIGTRLIATQEAPYHPRYKQAILDATDESTVIVGRPYKKIRRVLKNDYAEKLLKRDPQQTDPETFAQETSEDHHRRGAVEGDFATGFINGGQIAGLIDHCPSVSELFQEMLRDAKAALHVGLSMLQ</sequence>
<evidence type="ECO:0000256" key="3">
    <source>
        <dbReference type="ARBA" id="ARBA00022630"/>
    </source>
</evidence>
<dbReference type="GO" id="GO:0016491">
    <property type="term" value="F:oxidoreductase activity"/>
    <property type="evidence" value="ECO:0007669"/>
    <property type="project" value="UniProtKB-KW"/>
</dbReference>
<dbReference type="SUPFAM" id="SSF51412">
    <property type="entry name" value="Inosine monophosphate dehydrogenase (IMPDH)"/>
    <property type="match status" value="1"/>
</dbReference>
<name>A0ABV9GPM2_9BACL</name>
<evidence type="ECO:0000256" key="4">
    <source>
        <dbReference type="ARBA" id="ARBA00022643"/>
    </source>
</evidence>
<evidence type="ECO:0000313" key="8">
    <source>
        <dbReference type="Proteomes" id="UP001596022"/>
    </source>
</evidence>
<reference evidence="8" key="1">
    <citation type="journal article" date="2019" name="Int. J. Syst. Evol. Microbiol.">
        <title>The Global Catalogue of Microorganisms (GCM) 10K type strain sequencing project: providing services to taxonomists for standard genome sequencing and annotation.</title>
        <authorList>
            <consortium name="The Broad Institute Genomics Platform"/>
            <consortium name="The Broad Institute Genome Sequencing Center for Infectious Disease"/>
            <person name="Wu L."/>
            <person name="Ma J."/>
        </authorList>
    </citation>
    <scope>NUCLEOTIDE SEQUENCE [LARGE SCALE GENOMIC DNA]</scope>
    <source>
        <strain evidence="8">CGMCC 1.16306</strain>
    </source>
</reference>
<dbReference type="PANTHER" id="PTHR32332:SF20">
    <property type="entry name" value="2-NITROPROPANE DIOXYGENASE-LIKE PROTEIN"/>
    <property type="match status" value="1"/>
</dbReference>
<dbReference type="EMBL" id="JBHSFW010000005">
    <property type="protein sequence ID" value="MFC4619129.1"/>
    <property type="molecule type" value="Genomic_DNA"/>
</dbReference>
<dbReference type="Pfam" id="PF03060">
    <property type="entry name" value="NMO"/>
    <property type="match status" value="1"/>
</dbReference>
<comment type="caution">
    <text evidence="7">The sequence shown here is derived from an EMBL/GenBank/DDBJ whole genome shotgun (WGS) entry which is preliminary data.</text>
</comment>
<protein>
    <recommendedName>
        <fullName evidence="2">Probable nitronate monooxygenase</fullName>
    </recommendedName>
</protein>
<dbReference type="PANTHER" id="PTHR32332">
    <property type="entry name" value="2-NITROPROPANE DIOXYGENASE"/>
    <property type="match status" value="1"/>
</dbReference>
<organism evidence="7 8">
    <name type="scientific">Camelliibacillus cellulosilyticus</name>
    <dbReference type="NCBI Taxonomy" id="2174486"/>
    <lineage>
        <taxon>Bacteria</taxon>
        <taxon>Bacillati</taxon>
        <taxon>Bacillota</taxon>
        <taxon>Bacilli</taxon>
        <taxon>Bacillales</taxon>
        <taxon>Sporolactobacillaceae</taxon>
        <taxon>Camelliibacillus</taxon>
    </lineage>
</organism>
<feature type="region of interest" description="Disordered" evidence="6">
    <location>
        <begin position="243"/>
        <end position="266"/>
    </location>
</feature>
<evidence type="ECO:0000313" key="7">
    <source>
        <dbReference type="EMBL" id="MFC4619129.1"/>
    </source>
</evidence>
<comment type="function">
    <text evidence="1">Nitronate monooxygenase that uses molecular oxygen to catalyze the oxidative denitrification of alkyl nitronates. Acts on propionate 3-nitronate (P3N), the presumed physiological substrate. Probably functions in the detoxification of P3N, a metabolic poison produced by plants and fungi as a defense mechanism.</text>
</comment>
<feature type="compositionally biased region" description="Polar residues" evidence="6">
    <location>
        <begin position="250"/>
        <end position="259"/>
    </location>
</feature>
<evidence type="ECO:0000256" key="5">
    <source>
        <dbReference type="ARBA" id="ARBA00023002"/>
    </source>
</evidence>
<keyword evidence="4" id="KW-0288">FMN</keyword>
<evidence type="ECO:0000256" key="6">
    <source>
        <dbReference type="SAM" id="MobiDB-lite"/>
    </source>
</evidence>
<gene>
    <name evidence="7" type="ORF">ACFO4N_10425</name>
</gene>
<keyword evidence="8" id="KW-1185">Reference proteome</keyword>
<dbReference type="RefSeq" id="WP_376846225.1">
    <property type="nucleotide sequence ID" value="NZ_JBHSFW010000005.1"/>
</dbReference>
<dbReference type="InterPro" id="IPR004136">
    <property type="entry name" value="NMO"/>
</dbReference>
<evidence type="ECO:0000256" key="2">
    <source>
        <dbReference type="ARBA" id="ARBA00013457"/>
    </source>
</evidence>
<keyword evidence="5 7" id="KW-0560">Oxidoreductase</keyword>
<proteinExistence type="predicted"/>
<dbReference type="InterPro" id="IPR013785">
    <property type="entry name" value="Aldolase_TIM"/>
</dbReference>
<evidence type="ECO:0000256" key="1">
    <source>
        <dbReference type="ARBA" id="ARBA00003535"/>
    </source>
</evidence>
<keyword evidence="3" id="KW-0285">Flavoprotein</keyword>
<accession>A0ABV9GPM2</accession>